<evidence type="ECO:0000313" key="2">
    <source>
        <dbReference type="EMBL" id="KEQ12428.1"/>
    </source>
</evidence>
<evidence type="ECO:0000313" key="3">
    <source>
        <dbReference type="Proteomes" id="UP000028006"/>
    </source>
</evidence>
<dbReference type="Proteomes" id="UP000028006">
    <property type="component" value="Unassembled WGS sequence"/>
</dbReference>
<protein>
    <submittedName>
        <fullName evidence="2">Uncharacterized protein</fullName>
    </submittedName>
</protein>
<dbReference type="PROSITE" id="PS51257">
    <property type="entry name" value="PROKAR_LIPOPROTEIN"/>
    <property type="match status" value="1"/>
</dbReference>
<feature type="chain" id="PRO_5001760555" evidence="1">
    <location>
        <begin position="20"/>
        <end position="496"/>
    </location>
</feature>
<evidence type="ECO:0000256" key="1">
    <source>
        <dbReference type="SAM" id="SignalP"/>
    </source>
</evidence>
<gene>
    <name evidence="2" type="ORF">GZ77_18000</name>
</gene>
<feature type="signal peptide" evidence="1">
    <location>
        <begin position="1"/>
        <end position="19"/>
    </location>
</feature>
<comment type="caution">
    <text evidence="2">The sequence shown here is derived from an EMBL/GenBank/DDBJ whole genome shotgun (WGS) entry which is preliminary data.</text>
</comment>
<dbReference type="EMBL" id="JOKG01000004">
    <property type="protein sequence ID" value="KEQ12428.1"/>
    <property type="molecule type" value="Genomic_DNA"/>
</dbReference>
<proteinExistence type="predicted"/>
<accession>A0A081N1V5</accession>
<sequence>MFRWFVAAFLLMLLSCASAETSNTEALWVTNHRYNGSFTSLSVQKETAERLFNGSFNGSFNGLLNEGLNEGLNGSFVNEVRSQKGFSNYYLNFVPLEKRDFLFGAVSKTIYSIDIKPLVSFSSSDVFARVNAPLNYFSYLAKLGVKIREIALKKTKFDVSRLELKALAHVESLSLYDDVTGFIPVPESSSMPFENTSHGLIEQVFSESVWQLSFKEKGFERPVVFSGFVEPRVAEQVLNSALFLDDTVFGLSWGHGKFSHLIQLGMLLDSGTVDKQWLGLMVRNDEWRHLFDRSMAGWSEVVLSSSHRTNTHWIKPVPGFSSPNALQESLVLHQFSAVVHQMASDSMQSCQYLKLFFGQNAKRVDECRLMLEAHADNLRSLESWVILDFIDDIQLMRELASGIPFFQKQLVGLIENTRQEREQGNDLKEVGEVLACKGEVGCFRQFVMLIGEVACMATFHNTVVEPFISLREKYYLQQGYLPIHRGNGYRVYLLPE</sequence>
<keyword evidence="1" id="KW-0732">Signal</keyword>
<dbReference type="RefSeq" id="WP_034877787.1">
    <property type="nucleotide sequence ID" value="NZ_JOKG01000004.1"/>
</dbReference>
<keyword evidence="3" id="KW-1185">Reference proteome</keyword>
<organism evidence="2 3">
    <name type="scientific">Endozoicomonas montiporae</name>
    <dbReference type="NCBI Taxonomy" id="1027273"/>
    <lineage>
        <taxon>Bacteria</taxon>
        <taxon>Pseudomonadati</taxon>
        <taxon>Pseudomonadota</taxon>
        <taxon>Gammaproteobacteria</taxon>
        <taxon>Oceanospirillales</taxon>
        <taxon>Endozoicomonadaceae</taxon>
        <taxon>Endozoicomonas</taxon>
    </lineage>
</organism>
<dbReference type="AlphaFoldDB" id="A0A081N1V5"/>
<reference evidence="2 3" key="1">
    <citation type="submission" date="2014-06" db="EMBL/GenBank/DDBJ databases">
        <title>Whole Genome Sequences of Three Symbiotic Endozoicomonas Bacteria.</title>
        <authorList>
            <person name="Neave M.J."/>
            <person name="Apprill A."/>
            <person name="Voolstra C.R."/>
        </authorList>
    </citation>
    <scope>NUCLEOTIDE SEQUENCE [LARGE SCALE GENOMIC DNA]</scope>
    <source>
        <strain evidence="2 3">LMG 24815</strain>
    </source>
</reference>
<name>A0A081N1V5_9GAMM</name>